<dbReference type="AlphaFoldDB" id="A0A176T082"/>
<dbReference type="STRING" id="1333662.LPB303_16510"/>
<keyword evidence="1" id="KW-1133">Transmembrane helix</keyword>
<dbReference type="EMBL" id="LVWE01000085">
    <property type="protein sequence ID" value="OAD40846.1"/>
    <property type="molecule type" value="Genomic_DNA"/>
</dbReference>
<name>A0A176T082_9FLAO</name>
<feature type="transmembrane region" description="Helical" evidence="1">
    <location>
        <begin position="74"/>
        <end position="92"/>
    </location>
</feature>
<accession>A0A176T082</accession>
<dbReference type="Proteomes" id="UP000076923">
    <property type="component" value="Unassembled WGS sequence"/>
</dbReference>
<evidence type="ECO:0000313" key="3">
    <source>
        <dbReference type="Proteomes" id="UP000076923"/>
    </source>
</evidence>
<reference evidence="2 3" key="1">
    <citation type="submission" date="2016-02" db="EMBL/GenBank/DDBJ databases">
        <title>Draft genome sequence of Polaribacter atrinae KACC17473.</title>
        <authorList>
            <person name="Shin S.-K."/>
            <person name="Yi H."/>
        </authorList>
    </citation>
    <scope>NUCLEOTIDE SEQUENCE [LARGE SCALE GENOMIC DNA]</scope>
    <source>
        <strain evidence="2 3">KACC 17473</strain>
    </source>
</reference>
<protein>
    <submittedName>
        <fullName evidence="2">Uncharacterized protein</fullName>
    </submittedName>
</protein>
<gene>
    <name evidence="2" type="ORF">LPB303_16510</name>
</gene>
<proteinExistence type="predicted"/>
<evidence type="ECO:0000256" key="1">
    <source>
        <dbReference type="SAM" id="Phobius"/>
    </source>
</evidence>
<keyword evidence="1" id="KW-0472">Membrane</keyword>
<sequence length="95" mass="11118">MHGAFGALTSLIKKQEAAKYRKSTLKYELQKRRESLLKDKPAQELEFPEISNIEMKILKEKIRKQYKADKIKNIIINILILTFVVAVFYYIISSV</sequence>
<dbReference type="RefSeq" id="WP_068452793.1">
    <property type="nucleotide sequence ID" value="NZ_CAXHZY010000002.1"/>
</dbReference>
<comment type="caution">
    <text evidence="2">The sequence shown here is derived from an EMBL/GenBank/DDBJ whole genome shotgun (WGS) entry which is preliminary data.</text>
</comment>
<keyword evidence="3" id="KW-1185">Reference proteome</keyword>
<organism evidence="2 3">
    <name type="scientific">Polaribacter atrinae</name>
    <dbReference type="NCBI Taxonomy" id="1333662"/>
    <lineage>
        <taxon>Bacteria</taxon>
        <taxon>Pseudomonadati</taxon>
        <taxon>Bacteroidota</taxon>
        <taxon>Flavobacteriia</taxon>
        <taxon>Flavobacteriales</taxon>
        <taxon>Flavobacteriaceae</taxon>
    </lineage>
</organism>
<keyword evidence="1" id="KW-0812">Transmembrane</keyword>
<dbReference type="OrthoDB" id="9851405at2"/>
<evidence type="ECO:0000313" key="2">
    <source>
        <dbReference type="EMBL" id="OAD40846.1"/>
    </source>
</evidence>